<evidence type="ECO:0000313" key="2">
    <source>
        <dbReference type="Proteomes" id="UP001367676"/>
    </source>
</evidence>
<evidence type="ECO:0000313" key="1">
    <source>
        <dbReference type="EMBL" id="KAK7586143.1"/>
    </source>
</evidence>
<gene>
    <name evidence="1" type="ORF">V9T40_004019</name>
</gene>
<organism evidence="1 2">
    <name type="scientific">Parthenolecanium corni</name>
    <dbReference type="NCBI Taxonomy" id="536013"/>
    <lineage>
        <taxon>Eukaryota</taxon>
        <taxon>Metazoa</taxon>
        <taxon>Ecdysozoa</taxon>
        <taxon>Arthropoda</taxon>
        <taxon>Hexapoda</taxon>
        <taxon>Insecta</taxon>
        <taxon>Pterygota</taxon>
        <taxon>Neoptera</taxon>
        <taxon>Paraneoptera</taxon>
        <taxon>Hemiptera</taxon>
        <taxon>Sternorrhyncha</taxon>
        <taxon>Coccoidea</taxon>
        <taxon>Coccidae</taxon>
        <taxon>Parthenolecanium</taxon>
    </lineage>
</organism>
<dbReference type="EMBL" id="JBBCAQ010000027">
    <property type="protein sequence ID" value="KAK7586143.1"/>
    <property type="molecule type" value="Genomic_DNA"/>
</dbReference>
<accession>A0AAN9Y2S5</accession>
<dbReference type="AlphaFoldDB" id="A0AAN9Y2S5"/>
<comment type="caution">
    <text evidence="1">The sequence shown here is derived from an EMBL/GenBank/DDBJ whole genome shotgun (WGS) entry which is preliminary data.</text>
</comment>
<sequence length="100" mass="11783">MIKTLYTPYLGIEDRMNASTKREKKRLEDSIISNAACSREGKKWETARRMECVAGGRIGYLRFGQKEMEKWATKRRQQRDAFERGDDRYNVKSIRRSAAM</sequence>
<name>A0AAN9Y2S5_9HEMI</name>
<proteinExistence type="predicted"/>
<reference evidence="1 2" key="1">
    <citation type="submission" date="2024-03" db="EMBL/GenBank/DDBJ databases">
        <title>Adaptation during the transition from Ophiocordyceps entomopathogen to insect associate is accompanied by gene loss and intensified selection.</title>
        <authorList>
            <person name="Ward C.M."/>
            <person name="Onetto C.A."/>
            <person name="Borneman A.R."/>
        </authorList>
    </citation>
    <scope>NUCLEOTIDE SEQUENCE [LARGE SCALE GENOMIC DNA]</scope>
    <source>
        <strain evidence="1">AWRI1</strain>
        <tissue evidence="1">Single Adult Female</tissue>
    </source>
</reference>
<protein>
    <submittedName>
        <fullName evidence="1">Uncharacterized protein</fullName>
    </submittedName>
</protein>
<keyword evidence="2" id="KW-1185">Reference proteome</keyword>
<dbReference type="Proteomes" id="UP001367676">
    <property type="component" value="Unassembled WGS sequence"/>
</dbReference>